<dbReference type="AlphaFoldDB" id="A0A917H3S6"/>
<sequence length="67" mass="7720">MTEEYVPIENLEWLRVGDVIEAHRDGVLHHRGTVEETDARTGAVWIRETSTGQPKMLILGDFDLRCR</sequence>
<reference evidence="1" key="2">
    <citation type="submission" date="2020-09" db="EMBL/GenBank/DDBJ databases">
        <authorList>
            <person name="Sun Q."/>
            <person name="Zhou Y."/>
        </authorList>
    </citation>
    <scope>NUCLEOTIDE SEQUENCE</scope>
    <source>
        <strain evidence="1">CGMCC 1.12187</strain>
    </source>
</reference>
<gene>
    <name evidence="1" type="ORF">GCM10011374_32220</name>
</gene>
<dbReference type="Proteomes" id="UP000638848">
    <property type="component" value="Unassembled WGS sequence"/>
</dbReference>
<proteinExistence type="predicted"/>
<evidence type="ECO:0000313" key="2">
    <source>
        <dbReference type="Proteomes" id="UP000638848"/>
    </source>
</evidence>
<reference evidence="1" key="1">
    <citation type="journal article" date="2014" name="Int. J. Syst. Evol. Microbiol.">
        <title>Complete genome sequence of Corynebacterium casei LMG S-19264T (=DSM 44701T), isolated from a smear-ripened cheese.</title>
        <authorList>
            <consortium name="US DOE Joint Genome Institute (JGI-PGF)"/>
            <person name="Walter F."/>
            <person name="Albersmeier A."/>
            <person name="Kalinowski J."/>
            <person name="Ruckert C."/>
        </authorList>
    </citation>
    <scope>NUCLEOTIDE SEQUENCE</scope>
    <source>
        <strain evidence="1">CGMCC 1.12187</strain>
    </source>
</reference>
<dbReference type="EMBL" id="BMEQ01000022">
    <property type="protein sequence ID" value="GGG65844.1"/>
    <property type="molecule type" value="Genomic_DNA"/>
</dbReference>
<name>A0A917H3S6_9MICC</name>
<comment type="caution">
    <text evidence="1">The sequence shown here is derived from an EMBL/GenBank/DDBJ whole genome shotgun (WGS) entry which is preliminary data.</text>
</comment>
<evidence type="ECO:0000313" key="1">
    <source>
        <dbReference type="EMBL" id="GGG65844.1"/>
    </source>
</evidence>
<dbReference type="RefSeq" id="WP_188539066.1">
    <property type="nucleotide sequence ID" value="NZ_BMEQ01000022.1"/>
</dbReference>
<protein>
    <submittedName>
        <fullName evidence="1">Uncharacterized protein</fullName>
    </submittedName>
</protein>
<accession>A0A917H3S6</accession>
<keyword evidence="2" id="KW-1185">Reference proteome</keyword>
<organism evidence="1 2">
    <name type="scientific">Kocuria dechangensis</name>
    <dbReference type="NCBI Taxonomy" id="1176249"/>
    <lineage>
        <taxon>Bacteria</taxon>
        <taxon>Bacillati</taxon>
        <taxon>Actinomycetota</taxon>
        <taxon>Actinomycetes</taxon>
        <taxon>Micrococcales</taxon>
        <taxon>Micrococcaceae</taxon>
        <taxon>Kocuria</taxon>
    </lineage>
</organism>